<accession>A0ABS4T3H5</accession>
<feature type="transmembrane region" description="Helical" evidence="1">
    <location>
        <begin position="37"/>
        <end position="58"/>
    </location>
</feature>
<dbReference type="EMBL" id="JAGINX010000001">
    <property type="protein sequence ID" value="MBP2318958.1"/>
    <property type="molecule type" value="Genomic_DNA"/>
</dbReference>
<keyword evidence="1" id="KW-0812">Transmembrane</keyword>
<feature type="transmembrane region" description="Helical" evidence="1">
    <location>
        <begin position="233"/>
        <end position="252"/>
    </location>
</feature>
<feature type="transmembrane region" description="Helical" evidence="1">
    <location>
        <begin position="161"/>
        <end position="184"/>
    </location>
</feature>
<feature type="transmembrane region" description="Helical" evidence="1">
    <location>
        <begin position="191"/>
        <end position="213"/>
    </location>
</feature>
<feature type="transmembrane region" description="Helical" evidence="1">
    <location>
        <begin position="110"/>
        <end position="136"/>
    </location>
</feature>
<keyword evidence="3" id="KW-1185">Reference proteome</keyword>
<reference evidence="2 3" key="1">
    <citation type="submission" date="2021-03" db="EMBL/GenBank/DDBJ databases">
        <title>Sequencing the genomes of 1000 actinobacteria strains.</title>
        <authorList>
            <person name="Klenk H.-P."/>
        </authorList>
    </citation>
    <scope>NUCLEOTIDE SEQUENCE [LARGE SCALE GENOMIC DNA]</scope>
    <source>
        <strain evidence="2 3">DSM 12544</strain>
    </source>
</reference>
<name>A0ABS4T3H5_9MICC</name>
<feature type="transmembrane region" description="Helical" evidence="1">
    <location>
        <begin position="78"/>
        <end position="98"/>
    </location>
</feature>
<proteinExistence type="predicted"/>
<evidence type="ECO:0000313" key="3">
    <source>
        <dbReference type="Proteomes" id="UP001519331"/>
    </source>
</evidence>
<dbReference type="Proteomes" id="UP001519331">
    <property type="component" value="Unassembled WGS sequence"/>
</dbReference>
<comment type="caution">
    <text evidence="2">The sequence shown here is derived from an EMBL/GenBank/DDBJ whole genome shotgun (WGS) entry which is preliminary data.</text>
</comment>
<keyword evidence="1" id="KW-0472">Membrane</keyword>
<keyword evidence="1" id="KW-1133">Transmembrane helix</keyword>
<dbReference type="RefSeq" id="WP_210049457.1">
    <property type="nucleotide sequence ID" value="NZ_JAGINX010000001.1"/>
</dbReference>
<evidence type="ECO:0008006" key="4">
    <source>
        <dbReference type="Google" id="ProtNLM"/>
    </source>
</evidence>
<organism evidence="2 3">
    <name type="scientific">Nesterenkonia lacusekhoensis</name>
    <dbReference type="NCBI Taxonomy" id="150832"/>
    <lineage>
        <taxon>Bacteria</taxon>
        <taxon>Bacillati</taxon>
        <taxon>Actinomycetota</taxon>
        <taxon>Actinomycetes</taxon>
        <taxon>Micrococcales</taxon>
        <taxon>Micrococcaceae</taxon>
        <taxon>Nesterenkonia</taxon>
    </lineage>
</organism>
<protein>
    <recommendedName>
        <fullName evidence="4">ABC transporter permease</fullName>
    </recommendedName>
</protein>
<evidence type="ECO:0000313" key="2">
    <source>
        <dbReference type="EMBL" id="MBP2318958.1"/>
    </source>
</evidence>
<sequence length="258" mass="27796">MTTTTTATAGTETAQHRSSFARVPAAFRLQFLVKTHFIHVPLMVFFVAWAIALGIGFWLDRVRAQGSWTAEDPFYAGASQAVVWCLAFMAAYAASHTFPFSMALSFSRRVFVLGAYLAFAVVSAVYGAAFALVALLERVTDGYGIHSYTFDLPFLTESSGIAGAGALAAALCLMVMLFGFGVVIMHQRLGLTWTWTVLIGIGVIVILAAMLITTNDGWPAVGRWFADQTAFTLALWTLPVSLLVGCGSYALIRRATPA</sequence>
<gene>
    <name evidence="2" type="ORF">JOF45_001977</name>
</gene>
<evidence type="ECO:0000256" key="1">
    <source>
        <dbReference type="SAM" id="Phobius"/>
    </source>
</evidence>